<dbReference type="SMART" id="SM00028">
    <property type="entry name" value="TPR"/>
    <property type="match status" value="3"/>
</dbReference>
<feature type="repeat" description="TPR" evidence="1">
    <location>
        <begin position="99"/>
        <end position="132"/>
    </location>
</feature>
<dbReference type="NCBIfam" id="NF047481">
    <property type="entry name" value="lipo_LIC12587"/>
    <property type="match status" value="1"/>
</dbReference>
<evidence type="ECO:0008006" key="5">
    <source>
        <dbReference type="Google" id="ProtNLM"/>
    </source>
</evidence>
<organism evidence="3 4">
    <name type="scientific">Leptospira kobayashii</name>
    <dbReference type="NCBI Taxonomy" id="1917830"/>
    <lineage>
        <taxon>Bacteria</taxon>
        <taxon>Pseudomonadati</taxon>
        <taxon>Spirochaetota</taxon>
        <taxon>Spirochaetia</taxon>
        <taxon>Leptospirales</taxon>
        <taxon>Leptospiraceae</taxon>
        <taxon>Leptospira</taxon>
    </lineage>
</organism>
<protein>
    <recommendedName>
        <fullName evidence="5">Tetratricopeptide repeat protein</fullName>
    </recommendedName>
</protein>
<keyword evidence="2" id="KW-0732">Signal</keyword>
<feature type="chain" id="PRO_5047474400" description="Tetratricopeptide repeat protein" evidence="2">
    <location>
        <begin position="21"/>
        <end position="230"/>
    </location>
</feature>
<dbReference type="Gene3D" id="1.25.40.10">
    <property type="entry name" value="Tetratricopeptide repeat domain"/>
    <property type="match status" value="1"/>
</dbReference>
<evidence type="ECO:0000256" key="2">
    <source>
        <dbReference type="SAM" id="SignalP"/>
    </source>
</evidence>
<dbReference type="RefSeq" id="WP_109019326.1">
    <property type="nucleotide sequence ID" value="NZ_AP025028.1"/>
</dbReference>
<feature type="signal peptide" evidence="2">
    <location>
        <begin position="1"/>
        <end position="20"/>
    </location>
</feature>
<evidence type="ECO:0000313" key="4">
    <source>
        <dbReference type="Proteomes" id="UP000245263"/>
    </source>
</evidence>
<reference evidence="3 4" key="1">
    <citation type="submission" date="2021-08" db="EMBL/GenBank/DDBJ databases">
        <title>Complete genome sequence of Leptospira kobayashii strain E30.</title>
        <authorList>
            <person name="Nakao R."/>
            <person name="Nakamura S."/>
            <person name="Masuzawa T."/>
            <person name="Koizumi N."/>
        </authorList>
    </citation>
    <scope>NUCLEOTIDE SEQUENCE [LARGE SCALE GENOMIC DNA]</scope>
    <source>
        <strain evidence="3 4">E30</strain>
    </source>
</reference>
<proteinExistence type="predicted"/>
<name>A0ABN6KK55_9LEPT</name>
<evidence type="ECO:0000313" key="3">
    <source>
        <dbReference type="EMBL" id="BDA79260.1"/>
    </source>
</evidence>
<dbReference type="SUPFAM" id="SSF48452">
    <property type="entry name" value="TPR-like"/>
    <property type="match status" value="1"/>
</dbReference>
<dbReference type="PROSITE" id="PS50005">
    <property type="entry name" value="TPR"/>
    <property type="match status" value="1"/>
</dbReference>
<evidence type="ECO:0000256" key="1">
    <source>
        <dbReference type="PROSITE-ProRule" id="PRU00339"/>
    </source>
</evidence>
<sequence>MKRLFPLTLFMALAVVLNCASTDDSVRTVGGYPKINTSSHLAQIESIDKELNNSNASDETRSKLYLTKGRLLLELGKYDDSIGTLNQIFSLKNANANSPELNLYLGRAYIGKNQYAKAIQYLNQSEKLDKTYNPERKKLVVQSLVAEREYYPALAALTKTYHKGNQKKDEFYYETAAKTYLKMGYDYKNAGFYQKGLQVANLGLEEFPENETLRSIQKECMEVLQPEGKL</sequence>
<keyword evidence="1" id="KW-0802">TPR repeat</keyword>
<keyword evidence="4" id="KW-1185">Reference proteome</keyword>
<dbReference type="EMBL" id="AP025028">
    <property type="protein sequence ID" value="BDA79260.1"/>
    <property type="molecule type" value="Genomic_DNA"/>
</dbReference>
<gene>
    <name evidence="3" type="ORF">LPTSP3_g21900</name>
</gene>
<accession>A0ABN6KK55</accession>
<dbReference type="InterPro" id="IPR019734">
    <property type="entry name" value="TPR_rpt"/>
</dbReference>
<dbReference type="InterPro" id="IPR011990">
    <property type="entry name" value="TPR-like_helical_dom_sf"/>
</dbReference>
<dbReference type="Proteomes" id="UP000245263">
    <property type="component" value="Chromosome 1"/>
</dbReference>
<dbReference type="Pfam" id="PF13181">
    <property type="entry name" value="TPR_8"/>
    <property type="match status" value="2"/>
</dbReference>